<dbReference type="Proteomes" id="UP001497482">
    <property type="component" value="Chromosome 13"/>
</dbReference>
<keyword evidence="3" id="KW-1185">Reference proteome</keyword>
<accession>A0AAV2JM37</accession>
<evidence type="ECO:0000313" key="3">
    <source>
        <dbReference type="Proteomes" id="UP001497482"/>
    </source>
</evidence>
<dbReference type="EMBL" id="OZ035835">
    <property type="protein sequence ID" value="CAL1578731.1"/>
    <property type="molecule type" value="Genomic_DNA"/>
</dbReference>
<feature type="region of interest" description="Disordered" evidence="1">
    <location>
        <begin position="119"/>
        <end position="147"/>
    </location>
</feature>
<reference evidence="2 3" key="1">
    <citation type="submission" date="2024-04" db="EMBL/GenBank/DDBJ databases">
        <authorList>
            <person name="Waldvogel A.-M."/>
            <person name="Schoenle A."/>
        </authorList>
    </citation>
    <scope>NUCLEOTIDE SEQUENCE [LARGE SCALE GENOMIC DNA]</scope>
</reference>
<feature type="region of interest" description="Disordered" evidence="1">
    <location>
        <begin position="1"/>
        <end position="50"/>
    </location>
</feature>
<name>A0AAV2JM37_KNICA</name>
<gene>
    <name evidence="2" type="ORF">KC01_LOCUS9848</name>
</gene>
<evidence type="ECO:0000313" key="2">
    <source>
        <dbReference type="EMBL" id="CAL1578731.1"/>
    </source>
</evidence>
<protein>
    <submittedName>
        <fullName evidence="2">Uncharacterized protein</fullName>
    </submittedName>
</protein>
<organism evidence="2 3">
    <name type="scientific">Knipowitschia caucasica</name>
    <name type="common">Caucasian dwarf goby</name>
    <name type="synonym">Pomatoschistus caucasicus</name>
    <dbReference type="NCBI Taxonomy" id="637954"/>
    <lineage>
        <taxon>Eukaryota</taxon>
        <taxon>Metazoa</taxon>
        <taxon>Chordata</taxon>
        <taxon>Craniata</taxon>
        <taxon>Vertebrata</taxon>
        <taxon>Euteleostomi</taxon>
        <taxon>Actinopterygii</taxon>
        <taxon>Neopterygii</taxon>
        <taxon>Teleostei</taxon>
        <taxon>Neoteleostei</taxon>
        <taxon>Acanthomorphata</taxon>
        <taxon>Gobiaria</taxon>
        <taxon>Gobiiformes</taxon>
        <taxon>Gobioidei</taxon>
        <taxon>Gobiidae</taxon>
        <taxon>Gobiinae</taxon>
        <taxon>Knipowitschia</taxon>
    </lineage>
</organism>
<evidence type="ECO:0000256" key="1">
    <source>
        <dbReference type="SAM" id="MobiDB-lite"/>
    </source>
</evidence>
<proteinExistence type="predicted"/>
<sequence>MKSPWVTQRAGPATSLRPGAPRPSMLRVVSPGPQSLRPVKTSAAGNHRPQSALRFSMSLNDVGQRVDSLCRGLNFIDRTCSDGELEAKTQQLNEQKPCNRKAPVETSNQLFLVPSLTNNSKHIQGLPPNNTLPVPQNPQPNPSPSSNFLKRFLPFSRSSTSTSLQCSDLGSYASHLHMAKSSSTLMGGREPSLVQGDDDVFEEEQTVPKLQLLEDRQERSGFLNAPMCYMDEDADLDGFATPTSEKEPMSPFSMSGDCCR</sequence>
<dbReference type="AlphaFoldDB" id="A0AAV2JM37"/>
<feature type="region of interest" description="Disordered" evidence="1">
    <location>
        <begin position="238"/>
        <end position="260"/>
    </location>
</feature>